<feature type="transmembrane region" description="Helical" evidence="1">
    <location>
        <begin position="124"/>
        <end position="145"/>
    </location>
</feature>
<gene>
    <name evidence="2" type="ORF">GCM10009682_01870</name>
</gene>
<proteinExistence type="predicted"/>
<comment type="caution">
    <text evidence="2">The sequence shown here is derived from an EMBL/GenBank/DDBJ whole genome shotgun (WGS) entry which is preliminary data.</text>
</comment>
<keyword evidence="3" id="KW-1185">Reference proteome</keyword>
<dbReference type="RefSeq" id="WP_344125145.1">
    <property type="nucleotide sequence ID" value="NZ_BAAALT010000003.1"/>
</dbReference>
<feature type="transmembrane region" description="Helical" evidence="1">
    <location>
        <begin position="76"/>
        <end position="103"/>
    </location>
</feature>
<keyword evidence="1" id="KW-1133">Transmembrane helix</keyword>
<evidence type="ECO:0000313" key="3">
    <source>
        <dbReference type="Proteomes" id="UP001500218"/>
    </source>
</evidence>
<name>A0ABP4XKY9_9ACTN</name>
<accession>A0ABP4XKY9</accession>
<organism evidence="2 3">
    <name type="scientific">Luedemannella flava</name>
    <dbReference type="NCBI Taxonomy" id="349316"/>
    <lineage>
        <taxon>Bacteria</taxon>
        <taxon>Bacillati</taxon>
        <taxon>Actinomycetota</taxon>
        <taxon>Actinomycetes</taxon>
        <taxon>Micromonosporales</taxon>
        <taxon>Micromonosporaceae</taxon>
        <taxon>Luedemannella</taxon>
    </lineage>
</organism>
<evidence type="ECO:0000256" key="1">
    <source>
        <dbReference type="SAM" id="Phobius"/>
    </source>
</evidence>
<evidence type="ECO:0000313" key="2">
    <source>
        <dbReference type="EMBL" id="GAA1783426.1"/>
    </source>
</evidence>
<dbReference type="EMBL" id="BAAALT010000003">
    <property type="protein sequence ID" value="GAA1783426.1"/>
    <property type="molecule type" value="Genomic_DNA"/>
</dbReference>
<keyword evidence="1" id="KW-0812">Transmembrane</keyword>
<feature type="transmembrane region" description="Helical" evidence="1">
    <location>
        <begin position="30"/>
        <end position="56"/>
    </location>
</feature>
<keyword evidence="1" id="KW-0472">Membrane</keyword>
<sequence>MEDQDVRRARTDRAVLNYFGQLRMYSYVDLLLLFGAVRSGIIHAVLASLLWFGFLIHLEWRHRDRGRALWPWYMWAVPWLLVVLLWHDLTVLIFLACACFYSLKKRFRPIAAVSPVLNGALKAMLILGASVTAGMLALVFVLTAIRNLLGDVRDAAKDAREGVRSIPVLLGYVGSNRYVYPAGLITTSVVWTLVGEIPIYWLAAAIVVQAATYRLTPR</sequence>
<protein>
    <submittedName>
        <fullName evidence="2">Uncharacterized protein</fullName>
    </submittedName>
</protein>
<reference evidence="3" key="1">
    <citation type="journal article" date="2019" name="Int. J. Syst. Evol. Microbiol.">
        <title>The Global Catalogue of Microorganisms (GCM) 10K type strain sequencing project: providing services to taxonomists for standard genome sequencing and annotation.</title>
        <authorList>
            <consortium name="The Broad Institute Genomics Platform"/>
            <consortium name="The Broad Institute Genome Sequencing Center for Infectious Disease"/>
            <person name="Wu L."/>
            <person name="Ma J."/>
        </authorList>
    </citation>
    <scope>NUCLEOTIDE SEQUENCE [LARGE SCALE GENOMIC DNA]</scope>
    <source>
        <strain evidence="3">JCM 13250</strain>
    </source>
</reference>
<dbReference type="Proteomes" id="UP001500218">
    <property type="component" value="Unassembled WGS sequence"/>
</dbReference>